<accession>A0ABN0ZRK5</accession>
<organism evidence="1 2">
    <name type="scientific">Streptomyces olivaceiscleroticus</name>
    <dbReference type="NCBI Taxonomy" id="68245"/>
    <lineage>
        <taxon>Bacteria</taxon>
        <taxon>Bacillati</taxon>
        <taxon>Actinomycetota</taxon>
        <taxon>Actinomycetes</taxon>
        <taxon>Kitasatosporales</taxon>
        <taxon>Streptomycetaceae</taxon>
        <taxon>Streptomyces</taxon>
    </lineage>
</organism>
<comment type="caution">
    <text evidence="1">The sequence shown here is derived from an EMBL/GenBank/DDBJ whole genome shotgun (WGS) entry which is preliminary data.</text>
</comment>
<dbReference type="EMBL" id="BAAABY010000014">
    <property type="protein sequence ID" value="GAA0456689.1"/>
    <property type="molecule type" value="Genomic_DNA"/>
</dbReference>
<reference evidence="1 2" key="1">
    <citation type="journal article" date="2019" name="Int. J. Syst. Evol. Microbiol.">
        <title>The Global Catalogue of Microorganisms (GCM) 10K type strain sequencing project: providing services to taxonomists for standard genome sequencing and annotation.</title>
        <authorList>
            <consortium name="The Broad Institute Genomics Platform"/>
            <consortium name="The Broad Institute Genome Sequencing Center for Infectious Disease"/>
            <person name="Wu L."/>
            <person name="Ma J."/>
        </authorList>
    </citation>
    <scope>NUCLEOTIDE SEQUENCE [LARGE SCALE GENOMIC DNA]</scope>
    <source>
        <strain evidence="1 2">JCM 4805</strain>
    </source>
</reference>
<name>A0ABN0ZRK5_9ACTN</name>
<dbReference type="RefSeq" id="WP_346094688.1">
    <property type="nucleotide sequence ID" value="NZ_BAAABY010000014.1"/>
</dbReference>
<gene>
    <name evidence="1" type="ORF">GCM10010361_20900</name>
</gene>
<keyword evidence="2" id="KW-1185">Reference proteome</keyword>
<proteinExistence type="predicted"/>
<dbReference type="Gene3D" id="3.40.50.1820">
    <property type="entry name" value="alpha/beta hydrolase"/>
    <property type="match status" value="1"/>
</dbReference>
<dbReference type="Proteomes" id="UP001500909">
    <property type="component" value="Unassembled WGS sequence"/>
</dbReference>
<evidence type="ECO:0000313" key="2">
    <source>
        <dbReference type="Proteomes" id="UP001500909"/>
    </source>
</evidence>
<protein>
    <submittedName>
        <fullName evidence="1">Uncharacterized protein</fullName>
    </submittedName>
</protein>
<evidence type="ECO:0000313" key="1">
    <source>
        <dbReference type="EMBL" id="GAA0456689.1"/>
    </source>
</evidence>
<dbReference type="InterPro" id="IPR029058">
    <property type="entry name" value="AB_hydrolase_fold"/>
</dbReference>
<sequence>MARFLKADGAGAGDVRNIVLQDQCPKDPVGHVGMFVDGPAIQNVVNALGPDDPDFRAECTDYGFGF</sequence>